<dbReference type="NCBIfam" id="NF041493">
    <property type="entry name" value="MobT"/>
    <property type="match status" value="1"/>
</dbReference>
<dbReference type="InterPro" id="IPR001387">
    <property type="entry name" value="Cro/C1-type_HTH"/>
</dbReference>
<evidence type="ECO:0000313" key="3">
    <source>
        <dbReference type="Proteomes" id="UP001223261"/>
    </source>
</evidence>
<dbReference type="GO" id="GO:0003677">
    <property type="term" value="F:DNA binding"/>
    <property type="evidence" value="ECO:0007669"/>
    <property type="project" value="InterPro"/>
</dbReference>
<evidence type="ECO:0000313" key="2">
    <source>
        <dbReference type="EMBL" id="WHI61585.1"/>
    </source>
</evidence>
<dbReference type="InterPro" id="IPR010982">
    <property type="entry name" value="Lambda_DNA-bd_dom_sf"/>
</dbReference>
<name>A0AAX3WBU2_MAMLE</name>
<dbReference type="SMART" id="SM00530">
    <property type="entry name" value="HTH_XRE"/>
    <property type="match status" value="1"/>
</dbReference>
<dbReference type="PROSITE" id="PS50943">
    <property type="entry name" value="HTH_CROC1"/>
    <property type="match status" value="1"/>
</dbReference>
<dbReference type="InterPro" id="IPR003491">
    <property type="entry name" value="REP-like_C"/>
</dbReference>
<dbReference type="InterPro" id="IPR040819">
    <property type="entry name" value="Rol_Rep_N"/>
</dbReference>
<dbReference type="EMBL" id="CP118848">
    <property type="protein sequence ID" value="WHI61585.1"/>
    <property type="molecule type" value="Genomic_DNA"/>
</dbReference>
<dbReference type="CDD" id="cd00093">
    <property type="entry name" value="HTH_XRE"/>
    <property type="match status" value="1"/>
</dbReference>
<dbReference type="Gene3D" id="1.10.260.40">
    <property type="entry name" value="lambda repressor-like DNA-binding domains"/>
    <property type="match status" value="1"/>
</dbReference>
<evidence type="ECO:0000259" key="1">
    <source>
        <dbReference type="PROSITE" id="PS50943"/>
    </source>
</evidence>
<accession>A0AAX3WBU2</accession>
<protein>
    <submittedName>
        <fullName evidence="2">MobT family relaxase</fullName>
    </submittedName>
</protein>
<dbReference type="Pfam" id="PF18106">
    <property type="entry name" value="Rol_Rep_N"/>
    <property type="match status" value="1"/>
</dbReference>
<reference evidence="2" key="1">
    <citation type="journal article" date="2023" name="Antibiotics">
        <title>Prevalence and Molecular Characterization of Methicillin-Resistant Staphylococci (MRS) and Mammaliicocci (MRM) in Dromedary Camels from Algeria: First Detection of SCCmec-mecC Hybrid in Methicillin-Resistant Mammaliicoccus lentus.</title>
        <authorList>
            <person name="Belhout C."/>
            <person name="Boyen F."/>
            <person name="Vereecke N."/>
            <person name="Theuns S."/>
            <person name="Taibi N."/>
            <person name="Stegger M."/>
            <person name="de la Fe-Rodriguez P.Y."/>
            <person name="Bouayad L."/>
            <person name="Elgroud R."/>
            <person name="Butaye P."/>
        </authorList>
    </citation>
    <scope>NUCLEOTIDE SEQUENCE</scope>
    <source>
        <strain evidence="2">7048</strain>
    </source>
</reference>
<dbReference type="RefSeq" id="WP_282862978.1">
    <property type="nucleotide sequence ID" value="NZ_CP118848.1"/>
</dbReference>
<dbReference type="AlphaFoldDB" id="A0AAX3WBU2"/>
<dbReference type="InterPro" id="IPR048093">
    <property type="entry name" value="MobT"/>
</dbReference>
<dbReference type="Proteomes" id="UP001223261">
    <property type="component" value="Chromosome"/>
</dbReference>
<dbReference type="SUPFAM" id="SSF47413">
    <property type="entry name" value="lambda repressor-like DNA-binding domains"/>
    <property type="match status" value="1"/>
</dbReference>
<feature type="domain" description="HTH cro/C1-type" evidence="1">
    <location>
        <begin position="15"/>
        <end position="71"/>
    </location>
</feature>
<dbReference type="Pfam" id="PF01381">
    <property type="entry name" value="HTH_3"/>
    <property type="match status" value="1"/>
</dbReference>
<organism evidence="2 3">
    <name type="scientific">Mammaliicoccus lentus</name>
    <name type="common">Staphylococcus lentus</name>
    <dbReference type="NCBI Taxonomy" id="42858"/>
    <lineage>
        <taxon>Bacteria</taxon>
        <taxon>Bacillati</taxon>
        <taxon>Bacillota</taxon>
        <taxon>Bacilli</taxon>
        <taxon>Bacillales</taxon>
        <taxon>Staphylococcaceae</taxon>
        <taxon>Mammaliicoccus</taxon>
    </lineage>
</organism>
<proteinExistence type="predicted"/>
<gene>
    <name evidence="2" type="primary">mobT</name>
    <name evidence="2" type="ORF">PYH69_15260</name>
</gene>
<dbReference type="Pfam" id="PF02486">
    <property type="entry name" value="Rep_trans"/>
    <property type="match status" value="1"/>
</dbReference>
<sequence length="405" mass="47879">MGGMYMDQIPWYQRLKEKRLEYGVSQNKLAVHIGISRQYISEIESGKVTPTQTLQNALFDILEQFNPDAPLEILFDYVRIRFLTTNPKPVIEDILKLKMEYMLHEDFAFYSYMEQYVFGDIVVMVSPDEDKGCLLELKGKGCRQFENFLLAQQRTWFDFFMEVFRTGGVFKRIDLAINDKTSILDIPFLTGKCRQEECISVFRSFKSYRSGELVQSEEKPDMGNTLYIGSLKSDVYFCAYEKDYEQYVKHGTSFEDTEVKNRFEIRLKNDRAYHAIVDLMTYEDAGRTAFSIINRYIRFVDKDEEKRRSSWKINKEWERFLDLGVNRKISLTTKPEPYTFEKSLRWLARQVAPTWKLATKIDELNQTSVIKDMLKQTELSKRHQKILMQQTIPLEKVIQPQSDNE</sequence>